<evidence type="ECO:0000313" key="2">
    <source>
        <dbReference type="EMBL" id="SFL55485.1"/>
    </source>
</evidence>
<dbReference type="GO" id="GO:0008757">
    <property type="term" value="F:S-adenosylmethionine-dependent methyltransferase activity"/>
    <property type="evidence" value="ECO:0007669"/>
    <property type="project" value="InterPro"/>
</dbReference>
<sequence>MLNMWNRFIYKCWSPWYNVLFNRGKFMKARSRIFSSYPFQDSQHILLIGVGTGADLAHIPLSTVKVTGIDLSLDMLHRAVKRYSHSGVHFLYMDAEHMAFQDDTYHVTILSLILSVVASPAQALNEAIRVTKPGGDLIVFDKFTSNKKRYGLQKLLSPFVRLLGTDINVSFENLVENVEGDIEIIQETPIMFNGMYRKIVLRKK</sequence>
<dbReference type="EMBL" id="FOTY01000002">
    <property type="protein sequence ID" value="SFL55485.1"/>
    <property type="molecule type" value="Genomic_DNA"/>
</dbReference>
<dbReference type="AlphaFoldDB" id="A0A1I4IMI8"/>
<dbReference type="GO" id="GO:0032259">
    <property type="term" value="P:methylation"/>
    <property type="evidence" value="ECO:0007669"/>
    <property type="project" value="UniProtKB-KW"/>
</dbReference>
<dbReference type="InterPro" id="IPR013216">
    <property type="entry name" value="Methyltransf_11"/>
</dbReference>
<dbReference type="STRING" id="266892.SAMN04488054_102126"/>
<protein>
    <submittedName>
        <fullName evidence="2">Phosphatidylethanolamine/phosphatidyl-N-methylethanolamine N-methyltransferase</fullName>
    </submittedName>
</protein>
<accession>A0A1I4IMI8</accession>
<dbReference type="Gene3D" id="3.40.50.150">
    <property type="entry name" value="Vaccinia Virus protein VP39"/>
    <property type="match status" value="1"/>
</dbReference>
<keyword evidence="3" id="KW-1185">Reference proteome</keyword>
<proteinExistence type="predicted"/>
<dbReference type="InterPro" id="IPR052356">
    <property type="entry name" value="Thiol_S-MT"/>
</dbReference>
<gene>
    <name evidence="2" type="ORF">SAMN04488054_102126</name>
</gene>
<dbReference type="SUPFAM" id="SSF53335">
    <property type="entry name" value="S-adenosyl-L-methionine-dependent methyltransferases"/>
    <property type="match status" value="1"/>
</dbReference>
<reference evidence="2 3" key="1">
    <citation type="submission" date="2016-10" db="EMBL/GenBank/DDBJ databases">
        <authorList>
            <person name="de Groot N.N."/>
        </authorList>
    </citation>
    <scope>NUCLEOTIDE SEQUENCE [LARGE SCALE GENOMIC DNA]</scope>
    <source>
        <strain evidence="2 3">CGMCC 1.6134</strain>
    </source>
</reference>
<dbReference type="CDD" id="cd02440">
    <property type="entry name" value="AdoMet_MTases"/>
    <property type="match status" value="1"/>
</dbReference>
<evidence type="ECO:0000313" key="3">
    <source>
        <dbReference type="Proteomes" id="UP000199668"/>
    </source>
</evidence>
<feature type="domain" description="Methyltransferase type 11" evidence="1">
    <location>
        <begin position="47"/>
        <end position="139"/>
    </location>
</feature>
<keyword evidence="2" id="KW-0808">Transferase</keyword>
<keyword evidence="2" id="KW-0489">Methyltransferase</keyword>
<dbReference type="InterPro" id="IPR029063">
    <property type="entry name" value="SAM-dependent_MTases_sf"/>
</dbReference>
<organism evidence="2 3">
    <name type="scientific">Salibacterium qingdaonense</name>
    <dbReference type="NCBI Taxonomy" id="266892"/>
    <lineage>
        <taxon>Bacteria</taxon>
        <taxon>Bacillati</taxon>
        <taxon>Bacillota</taxon>
        <taxon>Bacilli</taxon>
        <taxon>Bacillales</taxon>
        <taxon>Bacillaceae</taxon>
    </lineage>
</organism>
<dbReference type="PANTHER" id="PTHR45036:SF1">
    <property type="entry name" value="METHYLTRANSFERASE LIKE 7A"/>
    <property type="match status" value="1"/>
</dbReference>
<dbReference type="OrthoDB" id="323463at2"/>
<evidence type="ECO:0000259" key="1">
    <source>
        <dbReference type="Pfam" id="PF08241"/>
    </source>
</evidence>
<name>A0A1I4IMI8_9BACI</name>
<dbReference type="PANTHER" id="PTHR45036">
    <property type="entry name" value="METHYLTRANSFERASE LIKE 7B"/>
    <property type="match status" value="1"/>
</dbReference>
<dbReference type="Pfam" id="PF08241">
    <property type="entry name" value="Methyltransf_11"/>
    <property type="match status" value="1"/>
</dbReference>
<dbReference type="Proteomes" id="UP000199668">
    <property type="component" value="Unassembled WGS sequence"/>
</dbReference>